<evidence type="ECO:0000313" key="1">
    <source>
        <dbReference type="EMBL" id="ACY13540.1"/>
    </source>
</evidence>
<dbReference type="Proteomes" id="UP000001880">
    <property type="component" value="Chromosome"/>
</dbReference>
<proteinExistence type="predicted"/>
<dbReference type="HOGENOM" id="CLU_1914136_0_0_7"/>
<dbReference type="STRING" id="502025.Hoch_0932"/>
<reference evidence="1 2" key="1">
    <citation type="journal article" date="2010" name="Stand. Genomic Sci.">
        <title>Complete genome sequence of Haliangium ochraceum type strain (SMP-2).</title>
        <authorList>
            <consortium name="US DOE Joint Genome Institute (JGI-PGF)"/>
            <person name="Ivanova N."/>
            <person name="Daum C."/>
            <person name="Lang E."/>
            <person name="Abt B."/>
            <person name="Kopitz M."/>
            <person name="Saunders E."/>
            <person name="Lapidus A."/>
            <person name="Lucas S."/>
            <person name="Glavina Del Rio T."/>
            <person name="Nolan M."/>
            <person name="Tice H."/>
            <person name="Copeland A."/>
            <person name="Cheng J.F."/>
            <person name="Chen F."/>
            <person name="Bruce D."/>
            <person name="Goodwin L."/>
            <person name="Pitluck S."/>
            <person name="Mavromatis K."/>
            <person name="Pati A."/>
            <person name="Mikhailova N."/>
            <person name="Chen A."/>
            <person name="Palaniappan K."/>
            <person name="Land M."/>
            <person name="Hauser L."/>
            <person name="Chang Y.J."/>
            <person name="Jeffries C.D."/>
            <person name="Detter J.C."/>
            <person name="Brettin T."/>
            <person name="Rohde M."/>
            <person name="Goker M."/>
            <person name="Bristow J."/>
            <person name="Markowitz V."/>
            <person name="Eisen J.A."/>
            <person name="Hugenholtz P."/>
            <person name="Kyrpides N.C."/>
            <person name="Klenk H.P."/>
        </authorList>
    </citation>
    <scope>NUCLEOTIDE SEQUENCE [LARGE SCALE GENOMIC DNA]</scope>
    <source>
        <strain evidence="2">DSM 14365 / CIP 107738 / JCM 11303 / AJ 13395 / SMP-2</strain>
    </source>
</reference>
<keyword evidence="2" id="KW-1185">Reference proteome</keyword>
<accession>D0LPH5</accession>
<gene>
    <name evidence="1" type="ordered locus">Hoch_0932</name>
</gene>
<organism evidence="1 2">
    <name type="scientific">Haliangium ochraceum (strain DSM 14365 / JCM 11303 / SMP-2)</name>
    <dbReference type="NCBI Taxonomy" id="502025"/>
    <lineage>
        <taxon>Bacteria</taxon>
        <taxon>Pseudomonadati</taxon>
        <taxon>Myxococcota</taxon>
        <taxon>Polyangia</taxon>
        <taxon>Haliangiales</taxon>
        <taxon>Kofleriaceae</taxon>
        <taxon>Haliangium</taxon>
    </lineage>
</organism>
<dbReference type="KEGG" id="hoh:Hoch_0932"/>
<name>D0LPH5_HALO1</name>
<dbReference type="OrthoDB" id="9182171at2"/>
<protein>
    <submittedName>
        <fullName evidence="1">Uncharacterized protein</fullName>
    </submittedName>
</protein>
<sequence length="132" mass="14557">MRDWGAHLDSYVGDGVLEVIYKGVLAWLENGEREYERVPFAGTLANGNPYARATVWLGDDFSEADARRVQLVGAVAQRRYEGLGLALTVMLFNRRGFSVVAPHFDPESGRHQWELKALVNNLAADSGGGRGH</sequence>
<dbReference type="EMBL" id="CP001804">
    <property type="protein sequence ID" value="ACY13540.1"/>
    <property type="molecule type" value="Genomic_DNA"/>
</dbReference>
<evidence type="ECO:0000313" key="2">
    <source>
        <dbReference type="Proteomes" id="UP000001880"/>
    </source>
</evidence>
<dbReference type="RefSeq" id="WP_012826159.1">
    <property type="nucleotide sequence ID" value="NC_013440.1"/>
</dbReference>
<dbReference type="AlphaFoldDB" id="D0LPH5"/>